<name>A0A7N9CQE3_MACFA</name>
<keyword evidence="2" id="KW-0472">Membrane</keyword>
<sequence>MQTRVQWRDLSSLQPPPPQLKQSSHFSLPSRLNYRCMQPHLAFYLFIYLFFVEMGLCPVAQAGLELLRSRDSPTSASQIAGGITGVSHYSQPRLSLIRFVYVAGQGCLCL</sequence>
<dbReference type="PANTHER" id="PTHR46254:SF3">
    <property type="entry name" value="SECRETED PROTEIN"/>
    <property type="match status" value="1"/>
</dbReference>
<evidence type="ECO:0000256" key="2">
    <source>
        <dbReference type="SAM" id="Phobius"/>
    </source>
</evidence>
<reference evidence="3" key="2">
    <citation type="submission" date="2025-08" db="UniProtKB">
        <authorList>
            <consortium name="Ensembl"/>
        </authorList>
    </citation>
    <scope>IDENTIFICATION</scope>
</reference>
<protein>
    <submittedName>
        <fullName evidence="3">Uncharacterized protein</fullName>
    </submittedName>
</protein>
<dbReference type="Proteomes" id="UP000233100">
    <property type="component" value="Chromosome 10"/>
</dbReference>
<keyword evidence="4" id="KW-1185">Reference proteome</keyword>
<reference evidence="3" key="3">
    <citation type="submission" date="2025-09" db="UniProtKB">
        <authorList>
            <consortium name="Ensembl"/>
        </authorList>
    </citation>
    <scope>IDENTIFICATION</scope>
</reference>
<dbReference type="PRINTS" id="PR02045">
    <property type="entry name" value="F138DOMAIN"/>
</dbReference>
<reference evidence="3 4" key="1">
    <citation type="submission" date="2013-03" db="EMBL/GenBank/DDBJ databases">
        <authorList>
            <person name="Warren W."/>
            <person name="Wilson R.K."/>
        </authorList>
    </citation>
    <scope>NUCLEOTIDE SEQUENCE</scope>
</reference>
<evidence type="ECO:0000256" key="1">
    <source>
        <dbReference type="SAM" id="MobiDB-lite"/>
    </source>
</evidence>
<keyword evidence="2" id="KW-0812">Transmembrane</keyword>
<evidence type="ECO:0000313" key="4">
    <source>
        <dbReference type="Proteomes" id="UP000233100"/>
    </source>
</evidence>
<keyword evidence="2" id="KW-1133">Transmembrane helix</keyword>
<dbReference type="AlphaFoldDB" id="A0A7N9CQE3"/>
<dbReference type="GeneTree" id="ENSGT00940000167556"/>
<feature type="transmembrane region" description="Helical" evidence="2">
    <location>
        <begin position="41"/>
        <end position="60"/>
    </location>
</feature>
<evidence type="ECO:0000313" key="3">
    <source>
        <dbReference type="Ensembl" id="ENSMFAP00000053492.1"/>
    </source>
</evidence>
<proteinExistence type="predicted"/>
<dbReference type="Ensembl" id="ENSMFAT00000076598.1">
    <property type="protein sequence ID" value="ENSMFAP00000053492.1"/>
    <property type="gene ID" value="ENSMFAG00000057689.1"/>
</dbReference>
<accession>A0A7N9CQE3</accession>
<dbReference type="PANTHER" id="PTHR46254">
    <property type="entry name" value="PROTEIN GVQW1-RELATED"/>
    <property type="match status" value="1"/>
</dbReference>
<feature type="region of interest" description="Disordered" evidence="1">
    <location>
        <begin position="1"/>
        <end position="24"/>
    </location>
</feature>
<organism evidence="3 4">
    <name type="scientific">Macaca fascicularis</name>
    <name type="common">Crab-eating macaque</name>
    <name type="synonym">Cynomolgus monkey</name>
    <dbReference type="NCBI Taxonomy" id="9541"/>
    <lineage>
        <taxon>Eukaryota</taxon>
        <taxon>Metazoa</taxon>
        <taxon>Chordata</taxon>
        <taxon>Craniata</taxon>
        <taxon>Vertebrata</taxon>
        <taxon>Euteleostomi</taxon>
        <taxon>Mammalia</taxon>
        <taxon>Eutheria</taxon>
        <taxon>Euarchontoglires</taxon>
        <taxon>Primates</taxon>
        <taxon>Haplorrhini</taxon>
        <taxon>Catarrhini</taxon>
        <taxon>Cercopithecidae</taxon>
        <taxon>Cercopithecinae</taxon>
        <taxon>Macaca</taxon>
    </lineage>
</organism>